<dbReference type="InterPro" id="IPR046000">
    <property type="entry name" value="DUF5956"/>
</dbReference>
<name>A0A2W2E8Q6_9ACTN</name>
<dbReference type="AlphaFoldDB" id="A0A2W2E8Q6"/>
<gene>
    <name evidence="1" type="ORF">C1I95_24380</name>
</gene>
<dbReference type="EMBL" id="POTY01000188">
    <property type="protein sequence ID" value="PZG13099.1"/>
    <property type="molecule type" value="Genomic_DNA"/>
</dbReference>
<reference evidence="1 2" key="1">
    <citation type="submission" date="2018-01" db="EMBL/GenBank/DDBJ databases">
        <title>Draft genome sequence of Jishengella sp. NA12.</title>
        <authorList>
            <person name="Sahin N."/>
            <person name="Ay H."/>
            <person name="Saygin H."/>
        </authorList>
    </citation>
    <scope>NUCLEOTIDE SEQUENCE [LARGE SCALE GENOMIC DNA]</scope>
    <source>
        <strain evidence="1 2">NA12</strain>
    </source>
</reference>
<dbReference type="Pfam" id="PF19381">
    <property type="entry name" value="DUF5956"/>
    <property type="match status" value="1"/>
</dbReference>
<sequence length="140" mass="15365">MPEVQRLIEQGWELAPDAPMLAFLPAVWPAGLRTWVPDRSMRYEQRWTTDPATGETRSLTAQSSTALIEEVENDIDALLAKAGILDRPRGRIWLLKPPAGFASLDAFLQHVGHQADAAGIDGELTEAYVAVTARCLTESP</sequence>
<evidence type="ECO:0000313" key="1">
    <source>
        <dbReference type="EMBL" id="PZG13099.1"/>
    </source>
</evidence>
<dbReference type="Proteomes" id="UP000248924">
    <property type="component" value="Unassembled WGS sequence"/>
</dbReference>
<organism evidence="1 2">
    <name type="scientific">Micromonospora craterilacus</name>
    <dbReference type="NCBI Taxonomy" id="1655439"/>
    <lineage>
        <taxon>Bacteria</taxon>
        <taxon>Bacillati</taxon>
        <taxon>Actinomycetota</taxon>
        <taxon>Actinomycetes</taxon>
        <taxon>Micromonosporales</taxon>
        <taxon>Micromonosporaceae</taxon>
        <taxon>Micromonospora</taxon>
    </lineage>
</organism>
<keyword evidence="2" id="KW-1185">Reference proteome</keyword>
<accession>A0A2W2E8Q6</accession>
<evidence type="ECO:0000313" key="2">
    <source>
        <dbReference type="Proteomes" id="UP000248924"/>
    </source>
</evidence>
<protein>
    <submittedName>
        <fullName evidence="1">Uncharacterized protein</fullName>
    </submittedName>
</protein>
<comment type="caution">
    <text evidence="1">The sequence shown here is derived from an EMBL/GenBank/DDBJ whole genome shotgun (WGS) entry which is preliminary data.</text>
</comment>
<proteinExistence type="predicted"/>